<proteinExistence type="predicted"/>
<reference evidence="1" key="1">
    <citation type="submission" date="2019-05" db="EMBL/GenBank/DDBJ databases">
        <title>Another draft genome of Portunus trituberculatus and its Hox gene families provides insights of decapod evolution.</title>
        <authorList>
            <person name="Jeong J.-H."/>
            <person name="Song I."/>
            <person name="Kim S."/>
            <person name="Choi T."/>
            <person name="Kim D."/>
            <person name="Ryu S."/>
            <person name="Kim W."/>
        </authorList>
    </citation>
    <scope>NUCLEOTIDE SEQUENCE [LARGE SCALE GENOMIC DNA]</scope>
    <source>
        <tissue evidence="1">Muscle</tissue>
    </source>
</reference>
<evidence type="ECO:0000313" key="2">
    <source>
        <dbReference type="Proteomes" id="UP000324222"/>
    </source>
</evidence>
<gene>
    <name evidence="1" type="ORF">E2C01_088649</name>
</gene>
<dbReference type="EMBL" id="VSRR010095125">
    <property type="protein sequence ID" value="MPC93517.1"/>
    <property type="molecule type" value="Genomic_DNA"/>
</dbReference>
<organism evidence="1 2">
    <name type="scientific">Portunus trituberculatus</name>
    <name type="common">Swimming crab</name>
    <name type="synonym">Neptunus trituberculatus</name>
    <dbReference type="NCBI Taxonomy" id="210409"/>
    <lineage>
        <taxon>Eukaryota</taxon>
        <taxon>Metazoa</taxon>
        <taxon>Ecdysozoa</taxon>
        <taxon>Arthropoda</taxon>
        <taxon>Crustacea</taxon>
        <taxon>Multicrustacea</taxon>
        <taxon>Malacostraca</taxon>
        <taxon>Eumalacostraca</taxon>
        <taxon>Eucarida</taxon>
        <taxon>Decapoda</taxon>
        <taxon>Pleocyemata</taxon>
        <taxon>Brachyura</taxon>
        <taxon>Eubrachyura</taxon>
        <taxon>Portunoidea</taxon>
        <taxon>Portunidae</taxon>
        <taxon>Portuninae</taxon>
        <taxon>Portunus</taxon>
    </lineage>
</organism>
<keyword evidence="2" id="KW-1185">Reference proteome</keyword>
<name>A0A5B7JJZ0_PORTR</name>
<dbReference type="Proteomes" id="UP000324222">
    <property type="component" value="Unassembled WGS sequence"/>
</dbReference>
<sequence length="11" mass="1141">MSHSSPQPSPS</sequence>
<comment type="caution">
    <text evidence="1">The sequence shown here is derived from an EMBL/GenBank/DDBJ whole genome shotgun (WGS) entry which is preliminary data.</text>
</comment>
<evidence type="ECO:0000313" key="1">
    <source>
        <dbReference type="EMBL" id="MPC93517.1"/>
    </source>
</evidence>
<accession>A0A5B7JJZ0</accession>
<protein>
    <submittedName>
        <fullName evidence="1">Uncharacterized protein</fullName>
    </submittedName>
</protein>